<gene>
    <name evidence="12" type="ORF">RN001_008246</name>
</gene>
<keyword evidence="13" id="KW-1185">Reference proteome</keyword>
<organism evidence="12 13">
    <name type="scientific">Aquatica leii</name>
    <dbReference type="NCBI Taxonomy" id="1421715"/>
    <lineage>
        <taxon>Eukaryota</taxon>
        <taxon>Metazoa</taxon>
        <taxon>Ecdysozoa</taxon>
        <taxon>Arthropoda</taxon>
        <taxon>Hexapoda</taxon>
        <taxon>Insecta</taxon>
        <taxon>Pterygota</taxon>
        <taxon>Neoptera</taxon>
        <taxon>Endopterygota</taxon>
        <taxon>Coleoptera</taxon>
        <taxon>Polyphaga</taxon>
        <taxon>Elateriformia</taxon>
        <taxon>Elateroidea</taxon>
        <taxon>Lampyridae</taxon>
        <taxon>Luciolinae</taxon>
        <taxon>Aquatica</taxon>
    </lineage>
</organism>
<evidence type="ECO:0000259" key="11">
    <source>
        <dbReference type="Pfam" id="PF08662"/>
    </source>
</evidence>
<evidence type="ECO:0000256" key="1">
    <source>
        <dbReference type="ARBA" id="ARBA00003993"/>
    </source>
</evidence>
<dbReference type="PIRSF" id="PIRSF017222">
    <property type="entry name" value="eIF2A"/>
    <property type="match status" value="1"/>
</dbReference>
<evidence type="ECO:0000256" key="7">
    <source>
        <dbReference type="ARBA" id="ARBA00022845"/>
    </source>
</evidence>
<dbReference type="Proteomes" id="UP001353858">
    <property type="component" value="Unassembled WGS sequence"/>
</dbReference>
<dbReference type="GO" id="GO:0022627">
    <property type="term" value="C:cytosolic small ribosomal subunit"/>
    <property type="evidence" value="ECO:0007669"/>
    <property type="project" value="TreeGrafter"/>
</dbReference>
<dbReference type="PANTHER" id="PTHR13227">
    <property type="entry name" value="EUKARYOTIC TRANSLATION INITIATION FACTOR 2A"/>
    <property type="match status" value="1"/>
</dbReference>
<dbReference type="Pfam" id="PF08662">
    <property type="entry name" value="eIF2A"/>
    <property type="match status" value="1"/>
</dbReference>
<evidence type="ECO:0000313" key="12">
    <source>
        <dbReference type="EMBL" id="KAK4880100.1"/>
    </source>
</evidence>
<evidence type="ECO:0000256" key="8">
    <source>
        <dbReference type="ARBA" id="ARBA00022917"/>
    </source>
</evidence>
<dbReference type="GO" id="GO:0043022">
    <property type="term" value="F:ribosome binding"/>
    <property type="evidence" value="ECO:0007669"/>
    <property type="project" value="UniProtKB-UniRule"/>
</dbReference>
<dbReference type="AlphaFoldDB" id="A0AAN7Q502"/>
<feature type="domain" description="Translation initiation factor beta propellor-like" evidence="11">
    <location>
        <begin position="213"/>
        <end position="407"/>
    </location>
</feature>
<evidence type="ECO:0000256" key="3">
    <source>
        <dbReference type="ARBA" id="ARBA00013819"/>
    </source>
</evidence>
<evidence type="ECO:0000256" key="4">
    <source>
        <dbReference type="ARBA" id="ARBA00022540"/>
    </source>
</evidence>
<reference evidence="13" key="1">
    <citation type="submission" date="2023-01" db="EMBL/GenBank/DDBJ databases">
        <title>Key to firefly adult light organ development and bioluminescence: homeobox transcription factors regulate luciferase expression and transportation to peroxisome.</title>
        <authorList>
            <person name="Fu X."/>
        </authorList>
    </citation>
    <scope>NUCLEOTIDE SEQUENCE [LARGE SCALE GENOMIC DNA]</scope>
</reference>
<evidence type="ECO:0000256" key="5">
    <source>
        <dbReference type="ARBA" id="ARBA00022574"/>
    </source>
</evidence>
<keyword evidence="4 9" id="KW-0396">Initiation factor</keyword>
<keyword evidence="8 9" id="KW-0648">Protein biosynthesis</keyword>
<dbReference type="InterPro" id="IPR011387">
    <property type="entry name" value="TIF2A"/>
</dbReference>
<keyword evidence="5" id="KW-0853">WD repeat</keyword>
<feature type="region of interest" description="Disordered" evidence="10">
    <location>
        <begin position="431"/>
        <end position="499"/>
    </location>
</feature>
<evidence type="ECO:0000256" key="10">
    <source>
        <dbReference type="SAM" id="MobiDB-lite"/>
    </source>
</evidence>
<dbReference type="Gene3D" id="2.130.10.10">
    <property type="entry name" value="YVTN repeat-like/Quinoprotein amine dehydrogenase"/>
    <property type="match status" value="2"/>
</dbReference>
<evidence type="ECO:0000313" key="13">
    <source>
        <dbReference type="Proteomes" id="UP001353858"/>
    </source>
</evidence>
<dbReference type="InterPro" id="IPR013979">
    <property type="entry name" value="TIF_beta_prop-like"/>
</dbReference>
<feature type="compositionally biased region" description="Basic and acidic residues" evidence="10">
    <location>
        <begin position="482"/>
        <end position="491"/>
    </location>
</feature>
<accession>A0AAN7Q502</accession>
<comment type="similarity">
    <text evidence="2 9">Belongs to the WD repeat EIF2A family.</text>
</comment>
<evidence type="ECO:0000256" key="9">
    <source>
        <dbReference type="PIRNR" id="PIRNR017222"/>
    </source>
</evidence>
<sequence>MNPSTAFAVRGSLGINLCWGPPKFGSNELFNNVLSKSCRFMVFSPSGDYFAYINGTTLYLLQTKNWEIIATIENTKCYHLSFSPKGTYLCSWEPFIVNSTNPQGLPNLHIYKSENGKLLKSFVQKKQIKWEPLWSSDETLFSRLVNSDVIFYDLENFNVVNKIHTYKVVSYSISPTIGTYYILCHTQGSPGQPSIGRLFNYPLFENQQSVANKSFFQCDKVEFYWNSKGSHVLLLTMTEVDKTGGSYYGKQGLHFISTSGETAMVTMNKEGPIYNVEWSPKNTEFCVVYGFMPARASIFNLKCEIIHEFGASPRNSLYYNTFGNILLLAGFGNLRGHIELWDTNSKKLIGKCEAPDTTVLQWSPDGTHFITATTAPRLRIGNGYKVWHYSGALIHEQIYPSDELYEVSWQTVPKGTFKEPTVTSQKVEGIVPSIPQPSKEAYRPPSARNRPPVQFNLHDDESGPAKPSKAALKQKKKRENKKARNLEEKETSTNPPITSNVTVVLTGDEEKDKKIKNIKKKLDAIAKLKDQQAQGKTLEINQIAKVKAEEELLTELNKLQM</sequence>
<proteinExistence type="inferred from homology"/>
<dbReference type="GO" id="GO:0003729">
    <property type="term" value="F:mRNA binding"/>
    <property type="evidence" value="ECO:0007669"/>
    <property type="project" value="TreeGrafter"/>
</dbReference>
<name>A0AAN7Q502_9COLE</name>
<keyword evidence="7 9" id="KW-0810">Translation regulation</keyword>
<comment type="caution">
    <text evidence="12">The sequence shown here is derived from an EMBL/GenBank/DDBJ whole genome shotgun (WGS) entry which is preliminary data.</text>
</comment>
<dbReference type="PANTHER" id="PTHR13227:SF0">
    <property type="entry name" value="EUKARYOTIC TRANSLATION INITIATION FACTOR 2A"/>
    <property type="match status" value="1"/>
</dbReference>
<dbReference type="EMBL" id="JARPUR010000003">
    <property type="protein sequence ID" value="KAK4880100.1"/>
    <property type="molecule type" value="Genomic_DNA"/>
</dbReference>
<keyword evidence="6" id="KW-0677">Repeat</keyword>
<dbReference type="GO" id="GO:0003743">
    <property type="term" value="F:translation initiation factor activity"/>
    <property type="evidence" value="ECO:0007669"/>
    <property type="project" value="UniProtKB-UniRule"/>
</dbReference>
<comment type="function">
    <text evidence="1 9">Functions in the early steps of protein synthesis of a small number of specific mRNAs. Acts by directing the binding of methionyl-tRNAi to 40S ribosomal subunits. In contrast to the eIF-2 complex, it binds methionyl-tRNAi to 40S subunits in a codon-dependent manner, whereas the eIF-2 complex binds methionyl-tRNAi to 40S subunits in a GTP-dependent manner.</text>
</comment>
<dbReference type="InterPro" id="IPR015943">
    <property type="entry name" value="WD40/YVTN_repeat-like_dom_sf"/>
</dbReference>
<protein>
    <recommendedName>
        <fullName evidence="3 9">Eukaryotic translation initiation factor 2A</fullName>
        <shortName evidence="9">eIF-2A</shortName>
    </recommendedName>
</protein>
<feature type="compositionally biased region" description="Basic residues" evidence="10">
    <location>
        <begin position="472"/>
        <end position="481"/>
    </location>
</feature>
<dbReference type="GO" id="GO:0000049">
    <property type="term" value="F:tRNA binding"/>
    <property type="evidence" value="ECO:0007669"/>
    <property type="project" value="UniProtKB-UniRule"/>
</dbReference>
<evidence type="ECO:0000256" key="2">
    <source>
        <dbReference type="ARBA" id="ARBA00009573"/>
    </source>
</evidence>
<dbReference type="SUPFAM" id="SSF82171">
    <property type="entry name" value="DPP6 N-terminal domain-like"/>
    <property type="match status" value="1"/>
</dbReference>
<evidence type="ECO:0000256" key="6">
    <source>
        <dbReference type="ARBA" id="ARBA00022737"/>
    </source>
</evidence>
<dbReference type="GO" id="GO:0006417">
    <property type="term" value="P:regulation of translation"/>
    <property type="evidence" value="ECO:0007669"/>
    <property type="project" value="UniProtKB-KW"/>
</dbReference>